<dbReference type="PaxDb" id="55529-EKX52228"/>
<reference evidence="4" key="2">
    <citation type="submission" date="2012-11" db="EMBL/GenBank/DDBJ databases">
        <authorList>
            <person name="Kuo A."/>
            <person name="Curtis B.A."/>
            <person name="Tanifuji G."/>
            <person name="Burki F."/>
            <person name="Gruber A."/>
            <person name="Irimia M."/>
            <person name="Maruyama S."/>
            <person name="Arias M.C."/>
            <person name="Ball S.G."/>
            <person name="Gile G.H."/>
            <person name="Hirakawa Y."/>
            <person name="Hopkins J.F."/>
            <person name="Rensing S.A."/>
            <person name="Schmutz J."/>
            <person name="Symeonidi A."/>
            <person name="Elias M."/>
            <person name="Eveleigh R.J."/>
            <person name="Herman E.K."/>
            <person name="Klute M.J."/>
            <person name="Nakayama T."/>
            <person name="Obornik M."/>
            <person name="Reyes-Prieto A."/>
            <person name="Armbrust E.V."/>
            <person name="Aves S.J."/>
            <person name="Beiko R.G."/>
            <person name="Coutinho P."/>
            <person name="Dacks J.B."/>
            <person name="Durnford D.G."/>
            <person name="Fast N.M."/>
            <person name="Green B.R."/>
            <person name="Grisdale C."/>
            <person name="Hempe F."/>
            <person name="Henrissat B."/>
            <person name="Hoppner M.P."/>
            <person name="Ishida K.-I."/>
            <person name="Kim E."/>
            <person name="Koreny L."/>
            <person name="Kroth P.G."/>
            <person name="Liu Y."/>
            <person name="Malik S.-B."/>
            <person name="Maier U.G."/>
            <person name="McRose D."/>
            <person name="Mock T."/>
            <person name="Neilson J.A."/>
            <person name="Onodera N.T."/>
            <person name="Poole A.M."/>
            <person name="Pritham E.J."/>
            <person name="Richards T.A."/>
            <person name="Rocap G."/>
            <person name="Roy S.W."/>
            <person name="Sarai C."/>
            <person name="Schaack S."/>
            <person name="Shirato S."/>
            <person name="Slamovits C.H."/>
            <person name="Spencer D.F."/>
            <person name="Suzuki S."/>
            <person name="Worden A.Z."/>
            <person name="Zauner S."/>
            <person name="Barry K."/>
            <person name="Bell C."/>
            <person name="Bharti A.K."/>
            <person name="Crow J.A."/>
            <person name="Grimwood J."/>
            <person name="Kramer R."/>
            <person name="Lindquist E."/>
            <person name="Lucas S."/>
            <person name="Salamov A."/>
            <person name="McFadden G.I."/>
            <person name="Lane C.E."/>
            <person name="Keeling P.J."/>
            <person name="Gray M.W."/>
            <person name="Grigoriev I.V."/>
            <person name="Archibald J.M."/>
        </authorList>
    </citation>
    <scope>NUCLEOTIDE SEQUENCE</scope>
    <source>
        <strain evidence="4">CCMP2712</strain>
    </source>
</reference>
<proteinExistence type="predicted"/>
<dbReference type="SUPFAM" id="SSF49562">
    <property type="entry name" value="C2 domain (Calcium/lipid-binding domain, CaLB)"/>
    <property type="match status" value="1"/>
</dbReference>
<reference evidence="2 4" key="1">
    <citation type="journal article" date="2012" name="Nature">
        <title>Algal genomes reveal evolutionary mosaicism and the fate of nucleomorphs.</title>
        <authorList>
            <consortium name="DOE Joint Genome Institute"/>
            <person name="Curtis B.A."/>
            <person name="Tanifuji G."/>
            <person name="Burki F."/>
            <person name="Gruber A."/>
            <person name="Irimia M."/>
            <person name="Maruyama S."/>
            <person name="Arias M.C."/>
            <person name="Ball S.G."/>
            <person name="Gile G.H."/>
            <person name="Hirakawa Y."/>
            <person name="Hopkins J.F."/>
            <person name="Kuo A."/>
            <person name="Rensing S.A."/>
            <person name="Schmutz J."/>
            <person name="Symeonidi A."/>
            <person name="Elias M."/>
            <person name="Eveleigh R.J."/>
            <person name="Herman E.K."/>
            <person name="Klute M.J."/>
            <person name="Nakayama T."/>
            <person name="Obornik M."/>
            <person name="Reyes-Prieto A."/>
            <person name="Armbrust E.V."/>
            <person name="Aves S.J."/>
            <person name="Beiko R.G."/>
            <person name="Coutinho P."/>
            <person name="Dacks J.B."/>
            <person name="Durnford D.G."/>
            <person name="Fast N.M."/>
            <person name="Green B.R."/>
            <person name="Grisdale C.J."/>
            <person name="Hempel F."/>
            <person name="Henrissat B."/>
            <person name="Hoppner M.P."/>
            <person name="Ishida K."/>
            <person name="Kim E."/>
            <person name="Koreny L."/>
            <person name="Kroth P.G."/>
            <person name="Liu Y."/>
            <person name="Malik S.B."/>
            <person name="Maier U.G."/>
            <person name="McRose D."/>
            <person name="Mock T."/>
            <person name="Neilson J.A."/>
            <person name="Onodera N.T."/>
            <person name="Poole A.M."/>
            <person name="Pritham E.J."/>
            <person name="Richards T.A."/>
            <person name="Rocap G."/>
            <person name="Roy S.W."/>
            <person name="Sarai C."/>
            <person name="Schaack S."/>
            <person name="Shirato S."/>
            <person name="Slamovits C.H."/>
            <person name="Spencer D.F."/>
            <person name="Suzuki S."/>
            <person name="Worden A.Z."/>
            <person name="Zauner S."/>
            <person name="Barry K."/>
            <person name="Bell C."/>
            <person name="Bharti A.K."/>
            <person name="Crow J.A."/>
            <person name="Grimwood J."/>
            <person name="Kramer R."/>
            <person name="Lindquist E."/>
            <person name="Lucas S."/>
            <person name="Salamov A."/>
            <person name="McFadden G.I."/>
            <person name="Lane C.E."/>
            <person name="Keeling P.J."/>
            <person name="Gray M.W."/>
            <person name="Grigoriev I.V."/>
            <person name="Archibald J.M."/>
        </authorList>
    </citation>
    <scope>NUCLEOTIDE SEQUENCE</scope>
    <source>
        <strain evidence="2 4">CCMP2712</strain>
    </source>
</reference>
<dbReference type="RefSeq" id="XP_005839208.1">
    <property type="nucleotide sequence ID" value="XM_005839151.1"/>
</dbReference>
<dbReference type="KEGG" id="gtt:GUITHDRAFT_133941"/>
<dbReference type="InterPro" id="IPR035892">
    <property type="entry name" value="C2_domain_sf"/>
</dbReference>
<sequence>MEPLEILERRKSELLELHDLEGIRRQIETKIGQVKLLDSQQRVLDLLTSIGKEIVPSAIAAAIAQQKEQEQEVLAAAALTLVKLLRVTLVLHKNIHPEWEQKLEWRMTSQTKVLSVTLWDKDDVTSDNLPRWAAFCEEEELTLPLDNHKLLKKLRETCLLLRVHKLIETESMKVGRASH</sequence>
<organism evidence="2">
    <name type="scientific">Guillardia theta (strain CCMP2712)</name>
    <name type="common">Cryptophyte</name>
    <dbReference type="NCBI Taxonomy" id="905079"/>
    <lineage>
        <taxon>Eukaryota</taxon>
        <taxon>Cryptophyceae</taxon>
        <taxon>Pyrenomonadales</taxon>
        <taxon>Geminigeraceae</taxon>
        <taxon>Guillardia</taxon>
    </lineage>
</organism>
<dbReference type="InterPro" id="IPR000008">
    <property type="entry name" value="C2_dom"/>
</dbReference>
<protein>
    <recommendedName>
        <fullName evidence="1">C2 domain-containing protein</fullName>
    </recommendedName>
</protein>
<dbReference type="EnsemblProtists" id="EKX52228">
    <property type="protein sequence ID" value="EKX52228"/>
    <property type="gene ID" value="GUITHDRAFT_133941"/>
</dbReference>
<accession>L1JVU8</accession>
<evidence type="ECO:0000313" key="3">
    <source>
        <dbReference type="EnsemblProtists" id="EKX52228"/>
    </source>
</evidence>
<evidence type="ECO:0000259" key="1">
    <source>
        <dbReference type="Pfam" id="PF00168"/>
    </source>
</evidence>
<evidence type="ECO:0000313" key="2">
    <source>
        <dbReference type="EMBL" id="EKX52228.1"/>
    </source>
</evidence>
<dbReference type="Proteomes" id="UP000011087">
    <property type="component" value="Unassembled WGS sequence"/>
</dbReference>
<dbReference type="Pfam" id="PF00168">
    <property type="entry name" value="C2"/>
    <property type="match status" value="1"/>
</dbReference>
<evidence type="ECO:0000313" key="4">
    <source>
        <dbReference type="Proteomes" id="UP000011087"/>
    </source>
</evidence>
<dbReference type="GeneID" id="17308830"/>
<dbReference type="CDD" id="cd00030">
    <property type="entry name" value="C2"/>
    <property type="match status" value="1"/>
</dbReference>
<name>L1JVU8_GUITC</name>
<gene>
    <name evidence="2" type="ORF">GUITHDRAFT_133941</name>
</gene>
<dbReference type="AlphaFoldDB" id="L1JVU8"/>
<dbReference type="HOGENOM" id="CLU_1506204_0_0_1"/>
<dbReference type="EMBL" id="JH992973">
    <property type="protein sequence ID" value="EKX52228.1"/>
    <property type="molecule type" value="Genomic_DNA"/>
</dbReference>
<dbReference type="Gene3D" id="2.60.40.150">
    <property type="entry name" value="C2 domain"/>
    <property type="match status" value="1"/>
</dbReference>
<keyword evidence="4" id="KW-1185">Reference proteome</keyword>
<feature type="domain" description="C2" evidence="1">
    <location>
        <begin position="88"/>
        <end position="128"/>
    </location>
</feature>
<reference evidence="3" key="3">
    <citation type="submission" date="2015-06" db="UniProtKB">
        <authorList>
            <consortium name="EnsemblProtists"/>
        </authorList>
    </citation>
    <scope>IDENTIFICATION</scope>
</reference>